<dbReference type="eggNOG" id="ENOG50310NU">
    <property type="taxonomic scope" value="Bacteria"/>
</dbReference>
<name>D5CSB5_SIDLE</name>
<dbReference type="HOGENOM" id="CLU_1712431_0_0_4"/>
<reference evidence="1 2" key="1">
    <citation type="submission" date="2010-03" db="EMBL/GenBank/DDBJ databases">
        <title>Complete sequence of Sideroxydans lithotrophicus ES-1.</title>
        <authorList>
            <consortium name="US DOE Joint Genome Institute"/>
            <person name="Lucas S."/>
            <person name="Copeland A."/>
            <person name="Lapidus A."/>
            <person name="Cheng J.-F."/>
            <person name="Bruce D."/>
            <person name="Goodwin L."/>
            <person name="Pitluck S."/>
            <person name="Munk A.C."/>
            <person name="Detter J.C."/>
            <person name="Han C."/>
            <person name="Tapia R."/>
            <person name="Larimer F."/>
            <person name="Land M."/>
            <person name="Hauser L."/>
            <person name="Kyrpides N."/>
            <person name="Ivanova N."/>
            <person name="Emerson D."/>
            <person name="Woyke T."/>
        </authorList>
    </citation>
    <scope>NUCLEOTIDE SEQUENCE [LARGE SCALE GENOMIC DNA]</scope>
    <source>
        <strain evidence="1 2">ES-1</strain>
    </source>
</reference>
<dbReference type="RefSeq" id="WP_013029749.1">
    <property type="nucleotide sequence ID" value="NC_013959.1"/>
</dbReference>
<accession>D5CSB5</accession>
<dbReference type="STRING" id="580332.Slit_1618"/>
<dbReference type="KEGG" id="slt:Slit_1618"/>
<gene>
    <name evidence="1" type="ordered locus">Slit_1618</name>
</gene>
<protein>
    <submittedName>
        <fullName evidence="1">Uncharacterized protein</fullName>
    </submittedName>
</protein>
<sequence length="145" mass="15570">MAINNDNEFKLALNGLSRAGQRQVAARFAENVLALSKDARVRNAVNAAKRSDITEDELAAAHQSAGKASVDSFTQCGHECDWNDQAGHFVAQAVLACFKTADAPAWDAAMHARMARTCESIATGRGTDNAETSAQYRILADFLNV</sequence>
<keyword evidence="2" id="KW-1185">Reference proteome</keyword>
<dbReference type="OrthoDB" id="5624898at2"/>
<organism evidence="1 2">
    <name type="scientific">Sideroxydans lithotrophicus (strain ES-1)</name>
    <dbReference type="NCBI Taxonomy" id="580332"/>
    <lineage>
        <taxon>Bacteria</taxon>
        <taxon>Pseudomonadati</taxon>
        <taxon>Pseudomonadota</taxon>
        <taxon>Betaproteobacteria</taxon>
        <taxon>Nitrosomonadales</taxon>
        <taxon>Gallionellaceae</taxon>
        <taxon>Sideroxydans</taxon>
    </lineage>
</organism>
<dbReference type="Proteomes" id="UP000001625">
    <property type="component" value="Chromosome"/>
</dbReference>
<proteinExistence type="predicted"/>
<dbReference type="AlphaFoldDB" id="D5CSB5"/>
<evidence type="ECO:0000313" key="2">
    <source>
        <dbReference type="Proteomes" id="UP000001625"/>
    </source>
</evidence>
<dbReference type="EMBL" id="CP001965">
    <property type="protein sequence ID" value="ADE11851.1"/>
    <property type="molecule type" value="Genomic_DNA"/>
</dbReference>
<evidence type="ECO:0000313" key="1">
    <source>
        <dbReference type="EMBL" id="ADE11851.1"/>
    </source>
</evidence>